<name>A0AAD7GRJ7_MYCRO</name>
<reference evidence="1" key="1">
    <citation type="submission" date="2023-03" db="EMBL/GenBank/DDBJ databases">
        <title>Massive genome expansion in bonnet fungi (Mycena s.s.) driven by repeated elements and novel gene families across ecological guilds.</title>
        <authorList>
            <consortium name="Lawrence Berkeley National Laboratory"/>
            <person name="Harder C.B."/>
            <person name="Miyauchi S."/>
            <person name="Viragh M."/>
            <person name="Kuo A."/>
            <person name="Thoen E."/>
            <person name="Andreopoulos B."/>
            <person name="Lu D."/>
            <person name="Skrede I."/>
            <person name="Drula E."/>
            <person name="Henrissat B."/>
            <person name="Morin E."/>
            <person name="Kohler A."/>
            <person name="Barry K."/>
            <person name="LaButti K."/>
            <person name="Morin E."/>
            <person name="Salamov A."/>
            <person name="Lipzen A."/>
            <person name="Mereny Z."/>
            <person name="Hegedus B."/>
            <person name="Baldrian P."/>
            <person name="Stursova M."/>
            <person name="Weitz H."/>
            <person name="Taylor A."/>
            <person name="Grigoriev I.V."/>
            <person name="Nagy L.G."/>
            <person name="Martin F."/>
            <person name="Kauserud H."/>
        </authorList>
    </citation>
    <scope>NUCLEOTIDE SEQUENCE</scope>
    <source>
        <strain evidence="1">CBHHK067</strain>
    </source>
</reference>
<dbReference type="Proteomes" id="UP001221757">
    <property type="component" value="Unassembled WGS sequence"/>
</dbReference>
<keyword evidence="2" id="KW-1185">Reference proteome</keyword>
<sequence>MTETDYRGEHCGELVQFFQAHHTYRAPTAREWIRRESNTNDSNGVASEFPTLFSQTLRRSNVGHGTQSKILHSPRALVRTGRAALYFLYLIQCRMHPSMLPSIFATAPSPTTYVTARSPFASSDSGTIDNCNTEYINTKRLHIDLGTEGSGTRGMLRVLAIPRGAGATALVSEISISVEGFIYSDILGPETSAAKGQHQRQITKFGGIGVVECRRLSYRCRNDRRRKSKCELGRPGIHVSVLRNVGLIMEIGRPRPRPLTASDSERVRSRLVPVSVGWVNIETGISDESSEDPLRSGTAGIRCQYQSYEIERVIEEIKLRNWTQGDIPTELNKLHHSLAGGCRDGEERAGASHLYSIEVVLESPRQGRATSTELEHGELKKWEANSDVEGNDLERAGPQVESFRVVSCGYALFGVRLYGLGSRSRNGINLKEPVQVRHPSKGASAKDMPNNADRSFGIWASWGIPKLYRHSFGIWDSGEGGGGITNKDRTTLDGNTVVRVRSLR</sequence>
<dbReference type="AlphaFoldDB" id="A0AAD7GRJ7"/>
<protein>
    <submittedName>
        <fullName evidence="1">Uncharacterized protein</fullName>
    </submittedName>
</protein>
<gene>
    <name evidence="1" type="ORF">B0H17DRAFT_1127293</name>
</gene>
<dbReference type="EMBL" id="JARKIE010000012">
    <property type="protein sequence ID" value="KAJ7703685.1"/>
    <property type="molecule type" value="Genomic_DNA"/>
</dbReference>
<comment type="caution">
    <text evidence="1">The sequence shown here is derived from an EMBL/GenBank/DDBJ whole genome shotgun (WGS) entry which is preliminary data.</text>
</comment>
<accession>A0AAD7GRJ7</accession>
<proteinExistence type="predicted"/>
<evidence type="ECO:0000313" key="1">
    <source>
        <dbReference type="EMBL" id="KAJ7703685.1"/>
    </source>
</evidence>
<evidence type="ECO:0000313" key="2">
    <source>
        <dbReference type="Proteomes" id="UP001221757"/>
    </source>
</evidence>
<organism evidence="1 2">
    <name type="scientific">Mycena rosella</name>
    <name type="common">Pink bonnet</name>
    <name type="synonym">Agaricus rosellus</name>
    <dbReference type="NCBI Taxonomy" id="1033263"/>
    <lineage>
        <taxon>Eukaryota</taxon>
        <taxon>Fungi</taxon>
        <taxon>Dikarya</taxon>
        <taxon>Basidiomycota</taxon>
        <taxon>Agaricomycotina</taxon>
        <taxon>Agaricomycetes</taxon>
        <taxon>Agaricomycetidae</taxon>
        <taxon>Agaricales</taxon>
        <taxon>Marasmiineae</taxon>
        <taxon>Mycenaceae</taxon>
        <taxon>Mycena</taxon>
    </lineage>
</organism>